<keyword evidence="2" id="KW-1185">Reference proteome</keyword>
<dbReference type="AlphaFoldDB" id="A0A972FRS8"/>
<proteinExistence type="predicted"/>
<dbReference type="Pfam" id="PF12614">
    <property type="entry name" value="RRF_GI"/>
    <property type="match status" value="1"/>
</dbReference>
<dbReference type="InterPro" id="IPR022253">
    <property type="entry name" value="Ribosome_recyc_fac_bac"/>
</dbReference>
<evidence type="ECO:0000313" key="1">
    <source>
        <dbReference type="EMBL" id="NMH64960.1"/>
    </source>
</evidence>
<sequence length="147" mass="16110">MNPDQTDAISIALPSLIHRIGREGVKAAQTLALQHNCELKRVRRSRNWALCGKARAVQALIAALRGADSGADSLEQKQLEQKQLVQKHLIHKLEQGLLPHADKLESLDAKLARLIQGNPGVTLGELMQLTQCSIAQARLARFQTDLG</sequence>
<dbReference type="Proteomes" id="UP000737113">
    <property type="component" value="Unassembled WGS sequence"/>
</dbReference>
<evidence type="ECO:0000313" key="2">
    <source>
        <dbReference type="Proteomes" id="UP000737113"/>
    </source>
</evidence>
<gene>
    <name evidence="1" type="ORF">HC757_07210</name>
</gene>
<name>A0A972FRS8_9GAMM</name>
<comment type="caution">
    <text evidence="1">The sequence shown here is derived from an EMBL/GenBank/DDBJ whole genome shotgun (WGS) entry which is preliminary data.</text>
</comment>
<accession>A0A972FRS8</accession>
<organism evidence="1 2">
    <name type="scientific">Shewanella salipaludis</name>
    <dbReference type="NCBI Taxonomy" id="2723052"/>
    <lineage>
        <taxon>Bacteria</taxon>
        <taxon>Pseudomonadati</taxon>
        <taxon>Pseudomonadota</taxon>
        <taxon>Gammaproteobacteria</taxon>
        <taxon>Alteromonadales</taxon>
        <taxon>Shewanellaceae</taxon>
        <taxon>Shewanella</taxon>
    </lineage>
</organism>
<protein>
    <submittedName>
        <fullName evidence="1">Ribosome recycling factor</fullName>
    </submittedName>
</protein>
<dbReference type="EMBL" id="JAAXYH010000003">
    <property type="protein sequence ID" value="NMH64960.1"/>
    <property type="molecule type" value="Genomic_DNA"/>
</dbReference>
<dbReference type="RefSeq" id="WP_169563621.1">
    <property type="nucleotide sequence ID" value="NZ_JAAXYH010000003.1"/>
</dbReference>
<reference evidence="1" key="1">
    <citation type="submission" date="2020-04" db="EMBL/GenBank/DDBJ databases">
        <title>Description of Shewanella salipaludis sp. nov., isolated from a salt marsh.</title>
        <authorList>
            <person name="Park S."/>
            <person name="Yoon J.-H."/>
        </authorList>
    </citation>
    <scope>NUCLEOTIDE SEQUENCE</scope>
    <source>
        <strain evidence="1">SHSM-M6</strain>
    </source>
</reference>